<dbReference type="EMBL" id="CAWUFR010000006">
    <property type="protein sequence ID" value="CAK6951296.1"/>
    <property type="molecule type" value="Genomic_DNA"/>
</dbReference>
<evidence type="ECO:0000313" key="3">
    <source>
        <dbReference type="Proteomes" id="UP001314229"/>
    </source>
</evidence>
<feature type="compositionally biased region" description="Polar residues" evidence="1">
    <location>
        <begin position="677"/>
        <end position="688"/>
    </location>
</feature>
<dbReference type="GO" id="GO:0014850">
    <property type="term" value="P:response to muscle activity"/>
    <property type="evidence" value="ECO:0007669"/>
    <property type="project" value="TreeGrafter"/>
</dbReference>
<reference evidence="2 3" key="1">
    <citation type="submission" date="2024-01" db="EMBL/GenBank/DDBJ databases">
        <authorList>
            <person name="Alioto T."/>
            <person name="Alioto T."/>
            <person name="Gomez Garrido J."/>
        </authorList>
    </citation>
    <scope>NUCLEOTIDE SEQUENCE [LARGE SCALE GENOMIC DNA]</scope>
</reference>
<feature type="compositionally biased region" description="Polar residues" evidence="1">
    <location>
        <begin position="233"/>
        <end position="244"/>
    </location>
</feature>
<dbReference type="PANTHER" id="PTHR47282:SF1">
    <property type="entry name" value="PGC-1 AND ERR-INDUCED REGULATOR IN MUSCLE PROTEIN 1"/>
    <property type="match status" value="1"/>
</dbReference>
<evidence type="ECO:0000313" key="2">
    <source>
        <dbReference type="EMBL" id="CAK6951296.1"/>
    </source>
</evidence>
<feature type="compositionally biased region" description="Basic residues" evidence="1">
    <location>
        <begin position="329"/>
        <end position="338"/>
    </location>
</feature>
<sequence length="1386" mass="152907">MEDLEYSVEISDRDWDCFFQECEECNLLPPSLAGLEDSGMSDIDDTGAILAKRAQKVDLTAGLSEADHPIDEPPDSEGSPVEHFLSQHGGMESILSGSEEDIHLQSVNIFFERLKNVTEAERLPELSQVKAGKERDAIQEEELRSDGKQASSSSLPKSITKLNSSPARDETASGKETMEPVDTISSVNTMKIVQPGYTFLHEPAPCNPVLNINISAPPEIELFIREEACTKTRANGESSQNQSHDSPDRSACSESPPQAEKVIKVKMCTPSDDKQEDLSASQCNTDSQCNLEVVTNVKWKEDQNLKCLHPDTACTNKVVSQEWSPSASVKRKRRKKKRLSNDPAENGHGYDRQFLVKRSDSDEEQYAWRGGRPLSLSEDINLFNFNEPQKTSHSVTGIFPVMVFRDELKLNFPHSLSYDSQYQHVPDIKFTQGWCKAPSLTENKAINDISVTQTDDCVTSALNNNANVVTNSQLCSKLQVEEPAGLNIYSGRPVSLSEGVTGKSDLATEAGNDESKYVNAGNLQQPDKKSHNSIMSCENEQNLKCCTPEAELITHSILPSADSNDPAVGVIQNYKLSTAKLVLAAEAGNSGRDNYNLRLSEAAPQQQLEIERHHKDQYSPTLEKTHLSLSATGEISSDVLKLPAHNTKSQIPTQAACAILTSDCINVLPDNGCLSESPSNSTINTSVQEAEHPQETSSKLDVLPEKDNMEKEMFVHNGDPCSSGEMNLTGNSKRETNPRLSMSEDLITTTSDITSVSSCCTLDTESVMSLSNGNITDTLVRSCSSVNQNESEGQGEKTSLILATNKGGDATCEPNGQLMSHDTNKSKCDLIVRAEDAITASKAECETINAPDSKHSVFAMSSFWSEMEKLTINDIMGLRMMSRTAPASSLTPLEESEENDMLAVTDSGFFTQQDKSKTEQSSEDVFSDSNSAELNSGFASALDSTHSGGVKWESEPVPVSHCADIYPETMMLTSVSDVPQPVLSGSAQKYLGKISKNVSVHNLTALESGSRSCAWKGQTLQTLNERESAKVEYFIDGDMPNQEKATDCLPSSSTASYRRSLTDIFQYIFGKKQPIPSQLAADNVTNPYTDGSSVPETYDHFFSEFDTETFFCPLITAEEKDESVPIYTCSSPTNKNLQFPEAYDYFFGSSSTDDSSVESDEESDESHRPVRVVTRFTRKASSNQLCQDIYDNFFTDSDLKQNFFWKNTFSFRNINFTGSTVQRQTSSPLSLVSVRQSDRTLRRTIHPLDALGNQDVRFPDPLLYHLEDRISRQLAQQPFRHVDRQLVSNPRLDASLLPLRQSDMCLVCIAFASWVLKTANPQVGDAWKAVLLANVSALSAIRYLRKYVKVEATSNERKLHHTAPSDSDVFASESDTTEMINFPTNT</sequence>
<protein>
    <submittedName>
        <fullName evidence="2">PGC-1 and ERR-induced regulator in muscle protein 1 isoform X1</fullName>
    </submittedName>
</protein>
<dbReference type="PANTHER" id="PTHR47282">
    <property type="entry name" value="PGC-1 AND ERR-INDUCED REGULATOR IN MUSCLE PROTEIN 1"/>
    <property type="match status" value="1"/>
</dbReference>
<dbReference type="GO" id="GO:0005634">
    <property type="term" value="C:nucleus"/>
    <property type="evidence" value="ECO:0007669"/>
    <property type="project" value="TreeGrafter"/>
</dbReference>
<name>A0AAV1MVY7_SCOSC</name>
<comment type="caution">
    <text evidence="2">The sequence shown here is derived from an EMBL/GenBank/DDBJ whole genome shotgun (WGS) entry which is preliminary data.</text>
</comment>
<dbReference type="GO" id="GO:0006355">
    <property type="term" value="P:regulation of DNA-templated transcription"/>
    <property type="evidence" value="ECO:0007669"/>
    <property type="project" value="InterPro"/>
</dbReference>
<feature type="compositionally biased region" description="Basic and acidic residues" evidence="1">
    <location>
        <begin position="131"/>
        <end position="147"/>
    </location>
</feature>
<accession>A0AAV1MVY7</accession>
<dbReference type="GO" id="GO:0005737">
    <property type="term" value="C:cytoplasm"/>
    <property type="evidence" value="ECO:0007669"/>
    <property type="project" value="TreeGrafter"/>
</dbReference>
<feature type="region of interest" description="Disordered" evidence="1">
    <location>
        <begin position="128"/>
        <end position="182"/>
    </location>
</feature>
<organism evidence="2 3">
    <name type="scientific">Scomber scombrus</name>
    <name type="common">Atlantic mackerel</name>
    <name type="synonym">Scomber vernalis</name>
    <dbReference type="NCBI Taxonomy" id="13677"/>
    <lineage>
        <taxon>Eukaryota</taxon>
        <taxon>Metazoa</taxon>
        <taxon>Chordata</taxon>
        <taxon>Craniata</taxon>
        <taxon>Vertebrata</taxon>
        <taxon>Euteleostomi</taxon>
        <taxon>Actinopterygii</taxon>
        <taxon>Neopterygii</taxon>
        <taxon>Teleostei</taxon>
        <taxon>Neoteleostei</taxon>
        <taxon>Acanthomorphata</taxon>
        <taxon>Pelagiaria</taxon>
        <taxon>Scombriformes</taxon>
        <taxon>Scombridae</taxon>
        <taxon>Scomber</taxon>
    </lineage>
</organism>
<dbReference type="Proteomes" id="UP001314229">
    <property type="component" value="Unassembled WGS sequence"/>
</dbReference>
<feature type="region of interest" description="Disordered" evidence="1">
    <location>
        <begin position="233"/>
        <end position="257"/>
    </location>
</feature>
<evidence type="ECO:0000256" key="1">
    <source>
        <dbReference type="SAM" id="MobiDB-lite"/>
    </source>
</evidence>
<feature type="region of interest" description="Disordered" evidence="1">
    <location>
        <begin position="325"/>
        <end position="351"/>
    </location>
</feature>
<gene>
    <name evidence="2" type="ORF">FSCOSCO3_A033348</name>
</gene>
<feature type="region of interest" description="Disordered" evidence="1">
    <location>
        <begin position="677"/>
        <end position="698"/>
    </location>
</feature>
<dbReference type="InterPro" id="IPR043442">
    <property type="entry name" value="Perm1"/>
</dbReference>
<proteinExistence type="predicted"/>
<feature type="compositionally biased region" description="Polar residues" evidence="1">
    <location>
        <begin position="148"/>
        <end position="166"/>
    </location>
</feature>
<feature type="region of interest" description="Disordered" evidence="1">
    <location>
        <begin position="910"/>
        <end position="930"/>
    </location>
</feature>
<keyword evidence="3" id="KW-1185">Reference proteome</keyword>
<feature type="compositionally biased region" description="Basic and acidic residues" evidence="1">
    <location>
        <begin position="167"/>
        <end position="178"/>
    </location>
</feature>